<feature type="compositionally biased region" description="Basic and acidic residues" evidence="1">
    <location>
        <begin position="68"/>
        <end position="79"/>
    </location>
</feature>
<gene>
    <name evidence="3" type="ORF">SCHPADRAFT_941830</name>
</gene>
<accession>A0A0H2RIQ5</accession>
<keyword evidence="2" id="KW-0472">Membrane</keyword>
<dbReference type="EMBL" id="KQ085994">
    <property type="protein sequence ID" value="KLO11679.1"/>
    <property type="molecule type" value="Genomic_DNA"/>
</dbReference>
<sequence length="737" mass="85475">MRNEDTSRPPFATSVTDILEQTADLRIRDFEFEKQPHPSQFEKDSAEYKQAVEDFFDYDIKIWQTGVSEHEPEGDHSDDQESSYDDPAETVENLRFTYRYLCEAVSEFELSASTLRTNSSAMSLSKNLVTQSADDIFLVLRDFRPRSRPHLSRTLERLMARSLTNKVKSKRRNSREEVNHQYERMLTEAWQVLDWEKQDRVWNLVDKRVNARIEEEKEAPSQSEDWSWRFYDNWKEADMIFRYQEDRKTREDKEANTEAARKQLRELGLIEVPKKPLPMSGLSVDELLDSDTASWCGRYLEVARVEYHWMENDRRKYPGEWTEDWPHVRLWWEDVREWAKRWRWRNGVIEEFKSRSTSLLLELGKIDGSVSAREFSVIRTSYDDERHHHIIYYTDRMKMALLEGDEGEFVRNCNSAWDLIGGVLRSKGVKQGLDTLIKKQDHFRNSFMDFATVAIFFSSITATTLQFSFQSGDSTISSTTVNLCWFPSLVLSIASATNSLLGALVHQSPEYLRPSQDLGFRILQNWFKYVPPTLLTCSGVLFLVGFCAFSFLSTSSFSSQGRVIQYVTTTFTASNFVALFTIFLLAFTQVIHSPGAKFVYRVMMVLIFWLLFIPVVIASVFLAFVGIPFDLLYGIRHKRPVKESFRVWDSSGEVVGLLEHIFRPGDHWDGIEKAFSPLWELLKGFFMLIFGALWRTLKMFIRNLVPAPRTPAPVLDDPGHQSINISPVGGGTPPNSP</sequence>
<evidence type="ECO:0000256" key="2">
    <source>
        <dbReference type="SAM" id="Phobius"/>
    </source>
</evidence>
<feature type="region of interest" description="Disordered" evidence="1">
    <location>
        <begin position="68"/>
        <end position="87"/>
    </location>
</feature>
<organism evidence="3 4">
    <name type="scientific">Schizopora paradoxa</name>
    <dbReference type="NCBI Taxonomy" id="27342"/>
    <lineage>
        <taxon>Eukaryota</taxon>
        <taxon>Fungi</taxon>
        <taxon>Dikarya</taxon>
        <taxon>Basidiomycota</taxon>
        <taxon>Agaricomycotina</taxon>
        <taxon>Agaricomycetes</taxon>
        <taxon>Hymenochaetales</taxon>
        <taxon>Schizoporaceae</taxon>
        <taxon>Schizopora</taxon>
    </lineage>
</organism>
<reference evidence="3 4" key="1">
    <citation type="submission" date="2015-04" db="EMBL/GenBank/DDBJ databases">
        <title>Complete genome sequence of Schizopora paradoxa KUC8140, a cosmopolitan wood degrader in East Asia.</title>
        <authorList>
            <consortium name="DOE Joint Genome Institute"/>
            <person name="Min B."/>
            <person name="Park H."/>
            <person name="Jang Y."/>
            <person name="Kim J.-J."/>
            <person name="Kim K.H."/>
            <person name="Pangilinan J."/>
            <person name="Lipzen A."/>
            <person name="Riley R."/>
            <person name="Grigoriev I.V."/>
            <person name="Spatafora J.W."/>
            <person name="Choi I.-G."/>
        </authorList>
    </citation>
    <scope>NUCLEOTIDE SEQUENCE [LARGE SCALE GENOMIC DNA]</scope>
    <source>
        <strain evidence="3 4">KUC8140</strain>
    </source>
</reference>
<keyword evidence="2" id="KW-1133">Transmembrane helix</keyword>
<dbReference type="STRING" id="27342.A0A0H2RIQ5"/>
<feature type="transmembrane region" description="Helical" evidence="2">
    <location>
        <begin position="447"/>
        <end position="465"/>
    </location>
</feature>
<protein>
    <submittedName>
        <fullName evidence="3">Uncharacterized protein</fullName>
    </submittedName>
</protein>
<evidence type="ECO:0000256" key="1">
    <source>
        <dbReference type="SAM" id="MobiDB-lite"/>
    </source>
</evidence>
<proteinExistence type="predicted"/>
<feature type="transmembrane region" description="Helical" evidence="2">
    <location>
        <begin position="485"/>
        <end position="505"/>
    </location>
</feature>
<evidence type="ECO:0000313" key="3">
    <source>
        <dbReference type="EMBL" id="KLO11679.1"/>
    </source>
</evidence>
<keyword evidence="4" id="KW-1185">Reference proteome</keyword>
<dbReference type="AlphaFoldDB" id="A0A0H2RIQ5"/>
<dbReference type="InParanoid" id="A0A0H2RIQ5"/>
<feature type="transmembrane region" description="Helical" evidence="2">
    <location>
        <begin position="598"/>
        <end position="627"/>
    </location>
</feature>
<feature type="transmembrane region" description="Helical" evidence="2">
    <location>
        <begin position="674"/>
        <end position="694"/>
    </location>
</feature>
<feature type="transmembrane region" description="Helical" evidence="2">
    <location>
        <begin position="526"/>
        <end position="551"/>
    </location>
</feature>
<keyword evidence="2" id="KW-0812">Transmembrane</keyword>
<evidence type="ECO:0000313" key="4">
    <source>
        <dbReference type="Proteomes" id="UP000053477"/>
    </source>
</evidence>
<dbReference type="Proteomes" id="UP000053477">
    <property type="component" value="Unassembled WGS sequence"/>
</dbReference>
<feature type="transmembrane region" description="Helical" evidence="2">
    <location>
        <begin position="563"/>
        <end position="586"/>
    </location>
</feature>
<name>A0A0H2RIQ5_9AGAM</name>